<evidence type="ECO:0000313" key="4">
    <source>
        <dbReference type="EMBL" id="POY39775.1"/>
    </source>
</evidence>
<dbReference type="SMART" id="SM00409">
    <property type="entry name" value="IG"/>
    <property type="match status" value="2"/>
</dbReference>
<dbReference type="SUPFAM" id="SSF49299">
    <property type="entry name" value="PKD domain"/>
    <property type="match status" value="1"/>
</dbReference>
<feature type="domain" description="HYR" evidence="3">
    <location>
        <begin position="1006"/>
        <end position="1084"/>
    </location>
</feature>
<keyword evidence="1" id="KW-0732">Signal</keyword>
<dbReference type="InterPro" id="IPR013783">
    <property type="entry name" value="Ig-like_fold"/>
</dbReference>
<dbReference type="InterPro" id="IPR035986">
    <property type="entry name" value="PKD_dom_sf"/>
</dbReference>
<dbReference type="InterPro" id="IPR003410">
    <property type="entry name" value="HYR_dom"/>
</dbReference>
<dbReference type="NCBIfam" id="TIGR04183">
    <property type="entry name" value="Por_Secre_tail"/>
    <property type="match status" value="1"/>
</dbReference>
<dbReference type="RefSeq" id="WP_103805664.1">
    <property type="nucleotide sequence ID" value="NZ_PQVG01000004.1"/>
</dbReference>
<dbReference type="Gene3D" id="2.60.40.10">
    <property type="entry name" value="Immunoglobulins"/>
    <property type="match status" value="7"/>
</dbReference>
<dbReference type="PANTHER" id="PTHR24273">
    <property type="entry name" value="FI04643P-RELATED"/>
    <property type="match status" value="1"/>
</dbReference>
<organism evidence="4 5">
    <name type="scientific">Flavobacterium alvei</name>
    <dbReference type="NCBI Taxonomy" id="2080416"/>
    <lineage>
        <taxon>Bacteria</taxon>
        <taxon>Pseudomonadati</taxon>
        <taxon>Bacteroidota</taxon>
        <taxon>Flavobacteriia</taxon>
        <taxon>Flavobacteriales</taxon>
        <taxon>Flavobacteriaceae</taxon>
        <taxon>Flavobacterium</taxon>
    </lineage>
</organism>
<protein>
    <recommendedName>
        <fullName evidence="3">HYR domain-containing protein</fullName>
    </recommendedName>
</protein>
<evidence type="ECO:0000313" key="5">
    <source>
        <dbReference type="Proteomes" id="UP000237310"/>
    </source>
</evidence>
<sequence>MKKNYFNPNKNWISEMKFQDVIYNSKKVALFLIAFFHFGINNEIKAQSGIYESYAILNSNSGGNVYYDLQATTANTDFQGTNLGVFKPGNTLVLNGAQNKVYKCNTDDITNGKLYYRIYKTTDIAPVFLDSNIGFSSNDSGAGPGCQNQTWQSNGANINVLSSLTSGNYYLEIYTTADFTYSGVPGFGTHLAGNGGNNYIAQFTIDNPPIALCKSYTAQLDASGNATITASDIDGGSTDDIGIVSFSVSQTTFTCVNLGTNNVTLTVTDSSGQTATCVAIVTVEDNQAPVPTLATLPTITGQCSATVTAPTAADVCSGSITGTTANPLSYASQGTYTIVWTYNDGNGNTTTQNQTVIVDDTVAPVTPTLANVNVGQCSGTPTAPTTTDACAGTITGTTATIFPITTQGTTVVTWTFNDGNGNSTTANQNVIVDDTTKPTLTAIANRNENIVSACSFTIPDYTNLTTAGDNCTAVGSIVKTQLPVSGTIISGHNTTQLITITANDGNGNTESTTFTITLKDVTAPQTPVLADVNVGQCSGTPTAPTTTDACAGTITGTTATIFPITTQGTTVVTWTFNDGNGNSTTANQNVIVDDTTKPTLTAIANRNENIVSVCSFTIPDYTNLTTAGDNCTTVGSIVKTQLPVSGTIISGHNTTQLITITANDGNGNTESTTFTITLKDVTAPQTPVLADVNVGQCSGTPTAPTTTDACAGTITGTTSTSFPITTQGTTVVTWTFADGNGNSTTANQNVILDDTVAPVTPTLANVNVGQCSGTPTAPTTTDACAGTITGTTSTIFPITTQGTTVVTWTFNDGNGNSTTANQNVIVDDTTKPTLTAIANRNENIVTACSFTIPDYTNLTTAGDNCTATGSIIKTQSPVSGTVISGHNTTQLITITANDGNGNTESTTFTITLKDITPPTIICPATATANTNNDGVGNCTTIVSLGTPTVSDNCTPVGSIIITAKVGGVTINPLTYLFGIGSTTVVWTATDQNGNVSTPCNQIVTVTDNENPTINCPANVQVAANAGCTATVVLVTPTATDNCSVASVTNNAPVTFSLGSTTVTWTATDASGNTANCTQTVTVLDQTLPTAICKNISVNLNALGTASITAADINNNSTDNCGIASLVASKTSFTCANKGANTVTLTVTDTSGNTSSCTATVTVVDAVIPTAICKPATIYLNSAGIATLTTADVNNGSSDNCGSVTLSLSKTSFNCANLGTNTVTLTVTDTAGNSSTCTATVTVADNIAPVATCKNFTLVLAANGTGTLLPVNIDNGSTDNCGIATMTLSKTNFTCTDANGIPQSVTLTVTDAVGNSSSCTATVTIQTTLAITATSNSVVCVGNTLNLFGAVTSGAFGTPTYYWTGPLGFSSTLQNPSIANVSMGAAGTYTLTVTNGNGCMATQTTTVVVNSVPNVSITPSFTSGFVKKFTGSLVFYTYTVTNIGSVPDFFNLSYIPDSDPNNVTMNVRFLTMGGAPITATPIITAGGTYTFQLELSVQGNQPRVYNHTILIATSNLCSNSSVSADAYTYEYNGGQPPAANGSQLEIAKVAIDNTTGAVITNAIIGVPFKYKITVVNNSTTTAAAGVIISDLVPASLSITDNDGGTQTGNSITWNVGSLTKIGAGQNTVQKIITVVPTCSSIPSVSNTANVISSPPDNGLGVHAATLNTTVTDNIVPIAICKPITVYLDATGVATITESMVNNGSTDNCSIQSISISKSSFNCTNLGANNVTLTVTDVSGNISTCTSIVTVVDNQAPVFTSCPTTPASICADNATSYTKVGTSWNAIATDNCSFSLAYTLSGSTTGSGTSLNGVAFNVGTTIVTWTATDTAGNTSNCVFSVTINGLPVITTQPITQLDCEGASVNFTVVATGVGLTYTWQRKKPTDAGFITIPIEGNISYPSIGKIKIDNVGSAQSPSGTQYQVVITNSSGCSITSSAATLLVNEVTGISPSATNVTQCYGTNYSYTVSTSTPPPGFVVSYQWKSSVASGPWINVANGPHFSGANTATLNIINGTPSESAEYKVQVIFHSSGSDCNVTTTLNRKITFLPEVTAPIPTITQPDCITPTGSVVLSGLPAGNWTINPGGITGNTSSVTISGLVPNTYNFTVTLGTCTSVPSANVVIQAATTAIWNGSAWTNGPPALNQALEFTGNYNSAGNLTACSCTVTAGDVTINSGDALTITNWVHVNGGSLTFEDSASLVQVNNVSNTNSGNIIYKRLTTKISNLDYTYWASPVAGFTLGGVSPLTSIDKYYSFDSSIENWKQESAATSMTSGIGYIIRGPQTYKFPNPPNLYEATFIGVPHNGHYEINGITANTSYLLGNPYPSALDANTFLDDNQNVLDGTLYFWTHNTPIAIGNPDPGSGVLVYSGDDYASYNRTGGVATAAAPSASTGGKNINIPSGKIASGQGFFGSSKSAPTGTTIVYDNRMRVGVGGISGNNSQFYKTKDSKGKTANELEKHRIWLDLTNTKGAFKQTLIGYVANATNDYEGRFDGESYDGNNFFDFYSINSDKNLTIQGRALPFDENDEVSLGYRVDLEGTFTIKIGQTDGLLNNQQVFLEDKLTNTITNLKSGSYTFNTTAGTFDNRFVLKYKDKTLSVEEIEKSDGIVVLYSNNFKTLIIRNNVKDATVNLVTLFNMSGQKIAYWDVKGREQTLIQIPIKNLPSEIYIVKIKTIEGEFSKKIIIK</sequence>
<dbReference type="Proteomes" id="UP000237310">
    <property type="component" value="Unassembled WGS sequence"/>
</dbReference>
<dbReference type="InterPro" id="IPR003599">
    <property type="entry name" value="Ig_sub"/>
</dbReference>
<dbReference type="PROSITE" id="PS50825">
    <property type="entry name" value="HYR"/>
    <property type="match status" value="3"/>
</dbReference>
<dbReference type="EMBL" id="PQVG01000004">
    <property type="protein sequence ID" value="POY39775.1"/>
    <property type="molecule type" value="Genomic_DNA"/>
</dbReference>
<dbReference type="OrthoDB" id="1652165at2"/>
<comment type="caution">
    <text evidence="4">The sequence shown here is derived from an EMBL/GenBank/DDBJ whole genome shotgun (WGS) entry which is preliminary data.</text>
</comment>
<dbReference type="Pfam" id="PF02494">
    <property type="entry name" value="HYR"/>
    <property type="match status" value="3"/>
</dbReference>
<accession>A0A2S5AB35</accession>
<name>A0A2S5AB35_9FLAO</name>
<feature type="domain" description="HYR" evidence="3">
    <location>
        <begin position="1750"/>
        <end position="1843"/>
    </location>
</feature>
<keyword evidence="2" id="KW-0677">Repeat</keyword>
<proteinExistence type="predicted"/>
<dbReference type="PANTHER" id="PTHR24273:SF32">
    <property type="entry name" value="HYALIN"/>
    <property type="match status" value="1"/>
</dbReference>
<evidence type="ECO:0000256" key="2">
    <source>
        <dbReference type="ARBA" id="ARBA00022737"/>
    </source>
</evidence>
<keyword evidence="5" id="KW-1185">Reference proteome</keyword>
<gene>
    <name evidence="4" type="ORF">C3L50_08055</name>
</gene>
<reference evidence="4 5" key="1">
    <citation type="submission" date="2018-01" db="EMBL/GenBank/DDBJ databases">
        <authorList>
            <person name="Gaut B.S."/>
            <person name="Morton B.R."/>
            <person name="Clegg M.T."/>
            <person name="Duvall M.R."/>
        </authorList>
    </citation>
    <scope>NUCLEOTIDE SEQUENCE [LARGE SCALE GENOMIC DNA]</scope>
    <source>
        <strain evidence="4 5">HR-AY</strain>
    </source>
</reference>
<dbReference type="InterPro" id="IPR026444">
    <property type="entry name" value="Secre_tail"/>
</dbReference>
<evidence type="ECO:0000256" key="1">
    <source>
        <dbReference type="ARBA" id="ARBA00022729"/>
    </source>
</evidence>
<feature type="domain" description="HYR" evidence="3">
    <location>
        <begin position="1163"/>
        <end position="1244"/>
    </location>
</feature>
<evidence type="ECO:0000259" key="3">
    <source>
        <dbReference type="PROSITE" id="PS50825"/>
    </source>
</evidence>